<evidence type="ECO:0000256" key="1">
    <source>
        <dbReference type="ARBA" id="ARBA00004370"/>
    </source>
</evidence>
<dbReference type="GO" id="GO:0016020">
    <property type="term" value="C:membrane"/>
    <property type="evidence" value="ECO:0007669"/>
    <property type="project" value="UniProtKB-SubCell"/>
</dbReference>
<accession>A0A4R8ZGK4</accession>
<keyword evidence="9" id="KW-1185">Reference proteome</keyword>
<dbReference type="SUPFAM" id="SSF51306">
    <property type="entry name" value="LexA/Signal peptidase"/>
    <property type="match status" value="1"/>
</dbReference>
<evidence type="ECO:0000256" key="2">
    <source>
        <dbReference type="ARBA" id="ARBA00022692"/>
    </source>
</evidence>
<comment type="caution">
    <text evidence="8">The sequence shown here is derived from an EMBL/GenBank/DDBJ whole genome shotgun (WGS) entry which is preliminary data.</text>
</comment>
<dbReference type="EC" id="3.4.21.89" evidence="5"/>
<name>A0A4R8ZGK4_9MICO</name>
<evidence type="ECO:0000256" key="5">
    <source>
        <dbReference type="NCBIfam" id="TIGR02228"/>
    </source>
</evidence>
<gene>
    <name evidence="8" type="ORF">E3T27_07125</name>
</gene>
<proteinExistence type="predicted"/>
<dbReference type="PANTHER" id="PTHR10806:SF6">
    <property type="entry name" value="SIGNAL PEPTIDASE COMPLEX CATALYTIC SUBUNIT SEC11"/>
    <property type="match status" value="1"/>
</dbReference>
<keyword evidence="8" id="KW-0378">Hydrolase</keyword>
<dbReference type="GO" id="GO:0004252">
    <property type="term" value="F:serine-type endopeptidase activity"/>
    <property type="evidence" value="ECO:0007669"/>
    <property type="project" value="UniProtKB-UniRule"/>
</dbReference>
<keyword evidence="4 7" id="KW-0472">Membrane</keyword>
<dbReference type="OrthoDB" id="3178064at2"/>
<dbReference type="Proteomes" id="UP000298424">
    <property type="component" value="Unassembled WGS sequence"/>
</dbReference>
<evidence type="ECO:0000256" key="6">
    <source>
        <dbReference type="SAM" id="MobiDB-lite"/>
    </source>
</evidence>
<evidence type="ECO:0000256" key="4">
    <source>
        <dbReference type="ARBA" id="ARBA00023136"/>
    </source>
</evidence>
<organism evidence="8 9">
    <name type="scientific">Cryobacterium lyxosi</name>
    <dbReference type="NCBI Taxonomy" id="1259228"/>
    <lineage>
        <taxon>Bacteria</taxon>
        <taxon>Bacillati</taxon>
        <taxon>Actinomycetota</taxon>
        <taxon>Actinomycetes</taxon>
        <taxon>Micrococcales</taxon>
        <taxon>Microbacteriaceae</taxon>
        <taxon>Cryobacterium</taxon>
    </lineage>
</organism>
<sequence length="218" mass="23022">MTGHQTLASVDRPQEFAAASPAPPESSIWRYLGLALSAALLLLVVGLGVLLVVIPKMTGATPLTVLTSSMEPGLPPGTLVIVRPVAAEALRIGDVVTYQMVSNDAKVVTHRIISITSSSDGSRSFIVQGDNNSAPDDDPVLAEQVQGRLWYAVPYVGYVNNVLNGANRAWIIPVLTVALFGYAGFMVAGGVLDRRRTRSRAVDTSQPGATREGAAERS</sequence>
<reference evidence="8 9" key="1">
    <citation type="submission" date="2019-03" db="EMBL/GenBank/DDBJ databases">
        <title>Genomics of glacier-inhabiting Cryobacterium strains.</title>
        <authorList>
            <person name="Liu Q."/>
            <person name="Xin Y.-H."/>
        </authorList>
    </citation>
    <scope>NUCLEOTIDE SEQUENCE [LARGE SCALE GENOMIC DNA]</scope>
    <source>
        <strain evidence="8 9">TMT1-1</strain>
    </source>
</reference>
<dbReference type="InterPro" id="IPR001733">
    <property type="entry name" value="Peptidase_S26B"/>
</dbReference>
<dbReference type="RefSeq" id="WP_134572066.1">
    <property type="nucleotide sequence ID" value="NZ_SOGT01000008.1"/>
</dbReference>
<protein>
    <recommendedName>
        <fullName evidence="5">Signal peptidase I</fullName>
        <ecNumber evidence="5">3.4.21.89</ecNumber>
    </recommendedName>
</protein>
<feature type="region of interest" description="Disordered" evidence="6">
    <location>
        <begin position="196"/>
        <end position="218"/>
    </location>
</feature>
<evidence type="ECO:0000256" key="7">
    <source>
        <dbReference type="SAM" id="Phobius"/>
    </source>
</evidence>
<dbReference type="GO" id="GO:0009003">
    <property type="term" value="F:signal peptidase activity"/>
    <property type="evidence" value="ECO:0007669"/>
    <property type="project" value="UniProtKB-EC"/>
</dbReference>
<keyword evidence="2 7" id="KW-0812">Transmembrane</keyword>
<dbReference type="NCBIfam" id="TIGR02228">
    <property type="entry name" value="sigpep_I_arch"/>
    <property type="match status" value="1"/>
</dbReference>
<keyword evidence="3 7" id="KW-1133">Transmembrane helix</keyword>
<dbReference type="InterPro" id="IPR019533">
    <property type="entry name" value="Peptidase_S26"/>
</dbReference>
<feature type="transmembrane region" description="Helical" evidence="7">
    <location>
        <begin position="170"/>
        <end position="192"/>
    </location>
</feature>
<evidence type="ECO:0000256" key="3">
    <source>
        <dbReference type="ARBA" id="ARBA00022989"/>
    </source>
</evidence>
<dbReference type="AlphaFoldDB" id="A0A4R8ZGK4"/>
<dbReference type="CDD" id="cd06530">
    <property type="entry name" value="S26_SPase_I"/>
    <property type="match status" value="1"/>
</dbReference>
<dbReference type="PANTHER" id="PTHR10806">
    <property type="entry name" value="SIGNAL PEPTIDASE COMPLEX CATALYTIC SUBUNIT SEC11"/>
    <property type="match status" value="1"/>
</dbReference>
<dbReference type="InterPro" id="IPR036286">
    <property type="entry name" value="LexA/Signal_pep-like_sf"/>
</dbReference>
<evidence type="ECO:0000313" key="8">
    <source>
        <dbReference type="EMBL" id="TFD26553.1"/>
    </source>
</evidence>
<dbReference type="Gene3D" id="2.10.109.10">
    <property type="entry name" value="Umud Fragment, subunit A"/>
    <property type="match status" value="1"/>
</dbReference>
<comment type="subcellular location">
    <subcellularLocation>
        <location evidence="1">Membrane</location>
    </subcellularLocation>
</comment>
<evidence type="ECO:0000313" key="9">
    <source>
        <dbReference type="Proteomes" id="UP000298424"/>
    </source>
</evidence>
<feature type="transmembrane region" description="Helical" evidence="7">
    <location>
        <begin position="31"/>
        <end position="54"/>
    </location>
</feature>
<dbReference type="GO" id="GO:0006465">
    <property type="term" value="P:signal peptide processing"/>
    <property type="evidence" value="ECO:0007669"/>
    <property type="project" value="UniProtKB-UniRule"/>
</dbReference>
<dbReference type="EMBL" id="SOGT01000008">
    <property type="protein sequence ID" value="TFD26553.1"/>
    <property type="molecule type" value="Genomic_DNA"/>
</dbReference>